<evidence type="ECO:0000256" key="4">
    <source>
        <dbReference type="ARBA" id="ARBA00023136"/>
    </source>
</evidence>
<evidence type="ECO:0000313" key="9">
    <source>
        <dbReference type="Proteomes" id="UP001390339"/>
    </source>
</evidence>
<feature type="transmembrane region" description="Helical" evidence="6">
    <location>
        <begin position="311"/>
        <end position="331"/>
    </location>
</feature>
<comment type="subcellular location">
    <subcellularLocation>
        <location evidence="1">Membrane</location>
        <topology evidence="1">Multi-pass membrane protein</topology>
    </subcellularLocation>
</comment>
<dbReference type="Pfam" id="PF07690">
    <property type="entry name" value="MFS_1"/>
    <property type="match status" value="1"/>
</dbReference>
<keyword evidence="9" id="KW-1185">Reference proteome</keyword>
<dbReference type="PROSITE" id="PS50850">
    <property type="entry name" value="MFS"/>
    <property type="match status" value="1"/>
</dbReference>
<organism evidence="8 9">
    <name type="scientific">Apiospora arundinis</name>
    <dbReference type="NCBI Taxonomy" id="335852"/>
    <lineage>
        <taxon>Eukaryota</taxon>
        <taxon>Fungi</taxon>
        <taxon>Dikarya</taxon>
        <taxon>Ascomycota</taxon>
        <taxon>Pezizomycotina</taxon>
        <taxon>Sordariomycetes</taxon>
        <taxon>Xylariomycetidae</taxon>
        <taxon>Amphisphaeriales</taxon>
        <taxon>Apiosporaceae</taxon>
        <taxon>Apiospora</taxon>
    </lineage>
</organism>
<evidence type="ECO:0000313" key="8">
    <source>
        <dbReference type="EMBL" id="KAK8855679.1"/>
    </source>
</evidence>
<sequence length="664" mass="71881">MAHNIRESYWSTSTTDNRQSEIYGPFDATRDRRYVRSLSIYPEDESNPEIDTIPIAPPAAPAVPHKDHPYYRPEYQSSDYRSEYQSDYRTTYRPNYRSGGTNQTSPNRVWQIPQEATIAPLDLKKPVTVDHLRWSRVSDEPADEGMSGLHEFFFVTTVCMAQLCTQAGLGQTLAIIHVIGFTWGITNPSELSWLIAGYTLTIGTFILVAGRLGDVYGYKRVFLSGFLWSALWACLAGAAYYSGPALFTVCRVLQGMGAAMCLPNAIALLGAAYNPGRKKSLVFSAFAAMAPCGSIIGAAGGSAFALVWWPVAYWAFSFTLCIVAIIGYYAIPPAKTGKETPQTFRAWLMELDIPGATAGVSALVLINFAFNQGHISGWNEPCIWEALIVGGILMCIFIMIECHYARNPILPLNALSPQVSLILGAVACGWACFGIWSFYTWQFLQVIRKLSPLLTTGWMSPIAVMGIFASMTTGMVLHKLGPPVAMLISMLAFTAATVLIATAPEDQTYWSQTFVGMLVISWGMDMSFPAATLLLSNSVSKKHQGIAASLVATVINYSMSIGIGIGGTVEAQVTKGAVTKERVLSGYRAALLTGVGLAGTGAIICIALIVATKLPAVIEVHKTKRREAAMVKREKEMATPCYSCRSCRNGGSTTVGSHAGSSVA</sequence>
<proteinExistence type="predicted"/>
<feature type="transmembrane region" description="Helical" evidence="6">
    <location>
        <begin position="421"/>
        <end position="439"/>
    </location>
</feature>
<feature type="region of interest" description="Disordered" evidence="5">
    <location>
        <begin position="45"/>
        <end position="84"/>
    </location>
</feature>
<feature type="transmembrane region" description="Helical" evidence="6">
    <location>
        <begin position="221"/>
        <end position="241"/>
    </location>
</feature>
<evidence type="ECO:0000256" key="6">
    <source>
        <dbReference type="SAM" id="Phobius"/>
    </source>
</evidence>
<evidence type="ECO:0000256" key="1">
    <source>
        <dbReference type="ARBA" id="ARBA00004141"/>
    </source>
</evidence>
<gene>
    <name evidence="8" type="ORF">PGQ11_011591</name>
</gene>
<feature type="transmembrane region" description="Helical" evidence="6">
    <location>
        <begin position="191"/>
        <end position="209"/>
    </location>
</feature>
<evidence type="ECO:0000259" key="7">
    <source>
        <dbReference type="PROSITE" id="PS50850"/>
    </source>
</evidence>
<protein>
    <submittedName>
        <fullName evidence="8">MFS general substrate transporter</fullName>
    </submittedName>
</protein>
<keyword evidence="2 6" id="KW-0812">Transmembrane</keyword>
<comment type="caution">
    <text evidence="8">The sequence shown here is derived from an EMBL/GenBank/DDBJ whole genome shotgun (WGS) entry which is preliminary data.</text>
</comment>
<feature type="transmembrane region" description="Helical" evidence="6">
    <location>
        <begin position="484"/>
        <end position="503"/>
    </location>
</feature>
<evidence type="ECO:0000256" key="3">
    <source>
        <dbReference type="ARBA" id="ARBA00022989"/>
    </source>
</evidence>
<evidence type="ECO:0000256" key="2">
    <source>
        <dbReference type="ARBA" id="ARBA00022692"/>
    </source>
</evidence>
<feature type="domain" description="Major facilitator superfamily (MFS) profile" evidence="7">
    <location>
        <begin position="154"/>
        <end position="613"/>
    </location>
</feature>
<dbReference type="PANTHER" id="PTHR42718:SF1">
    <property type="entry name" value="LOW AFFINITY AMMONIUM TRANSPORTER"/>
    <property type="match status" value="1"/>
</dbReference>
<feature type="transmembrane region" description="Helical" evidence="6">
    <location>
        <begin position="152"/>
        <end position="185"/>
    </location>
</feature>
<feature type="transmembrane region" description="Helical" evidence="6">
    <location>
        <begin position="589"/>
        <end position="616"/>
    </location>
</feature>
<feature type="transmembrane region" description="Helical" evidence="6">
    <location>
        <begin position="382"/>
        <end position="400"/>
    </location>
</feature>
<dbReference type="CDD" id="cd17476">
    <property type="entry name" value="MFS_Amf1_MDR_like"/>
    <property type="match status" value="1"/>
</dbReference>
<feature type="transmembrane region" description="Helical" evidence="6">
    <location>
        <begin position="509"/>
        <end position="535"/>
    </location>
</feature>
<dbReference type="SUPFAM" id="SSF103473">
    <property type="entry name" value="MFS general substrate transporter"/>
    <property type="match status" value="1"/>
</dbReference>
<dbReference type="PANTHER" id="PTHR42718">
    <property type="entry name" value="MAJOR FACILITATOR SUPERFAMILY MULTIDRUG TRANSPORTER MFSC"/>
    <property type="match status" value="1"/>
</dbReference>
<dbReference type="EMBL" id="JAPCWZ010000007">
    <property type="protein sequence ID" value="KAK8855679.1"/>
    <property type="molecule type" value="Genomic_DNA"/>
</dbReference>
<dbReference type="InterPro" id="IPR036259">
    <property type="entry name" value="MFS_trans_sf"/>
</dbReference>
<dbReference type="InterPro" id="IPR011701">
    <property type="entry name" value="MFS"/>
</dbReference>
<keyword evidence="4 6" id="KW-0472">Membrane</keyword>
<dbReference type="InterPro" id="IPR020846">
    <property type="entry name" value="MFS_dom"/>
</dbReference>
<dbReference type="Proteomes" id="UP001390339">
    <property type="component" value="Unassembled WGS sequence"/>
</dbReference>
<reference evidence="8 9" key="1">
    <citation type="journal article" date="2024" name="IMA Fungus">
        <title>Apiospora arundinis, a panoply of carbohydrate-active enzymes and secondary metabolites.</title>
        <authorList>
            <person name="Sorensen T."/>
            <person name="Petersen C."/>
            <person name="Muurmann A.T."/>
            <person name="Christiansen J.V."/>
            <person name="Brundto M.L."/>
            <person name="Overgaard C.K."/>
            <person name="Boysen A.T."/>
            <person name="Wollenberg R.D."/>
            <person name="Larsen T.O."/>
            <person name="Sorensen J.L."/>
            <person name="Nielsen K.L."/>
            <person name="Sondergaard T.E."/>
        </authorList>
    </citation>
    <scope>NUCLEOTIDE SEQUENCE [LARGE SCALE GENOMIC DNA]</scope>
    <source>
        <strain evidence="8 9">AAU 773</strain>
    </source>
</reference>
<accession>A0ABR2I021</accession>
<evidence type="ECO:0000256" key="5">
    <source>
        <dbReference type="SAM" id="MobiDB-lite"/>
    </source>
</evidence>
<keyword evidence="3 6" id="KW-1133">Transmembrane helix</keyword>
<feature type="transmembrane region" description="Helical" evidence="6">
    <location>
        <begin position="459"/>
        <end position="477"/>
    </location>
</feature>
<feature type="transmembrane region" description="Helical" evidence="6">
    <location>
        <begin position="351"/>
        <end position="370"/>
    </location>
</feature>
<feature type="transmembrane region" description="Helical" evidence="6">
    <location>
        <begin position="281"/>
        <end position="305"/>
    </location>
</feature>
<name>A0ABR2I021_9PEZI</name>
<feature type="transmembrane region" description="Helical" evidence="6">
    <location>
        <begin position="253"/>
        <end position="274"/>
    </location>
</feature>
<feature type="transmembrane region" description="Helical" evidence="6">
    <location>
        <begin position="547"/>
        <end position="569"/>
    </location>
</feature>
<dbReference type="Gene3D" id="1.20.1250.20">
    <property type="entry name" value="MFS general substrate transporter like domains"/>
    <property type="match status" value="2"/>
</dbReference>